<reference evidence="4" key="1">
    <citation type="journal article" date="2021" name="Environ. Microbiol.">
        <title>Genomic characterization of three novel Desulfobacterota classes expand the metabolic and phylogenetic diversity of the phylum.</title>
        <authorList>
            <person name="Murphy C.L."/>
            <person name="Biggerstaff J."/>
            <person name="Eichhorn A."/>
            <person name="Ewing E."/>
            <person name="Shahan R."/>
            <person name="Soriano D."/>
            <person name="Stewart S."/>
            <person name="VanMol K."/>
            <person name="Walker R."/>
            <person name="Walters P."/>
            <person name="Elshahed M.S."/>
            <person name="Youssef N.H."/>
        </authorList>
    </citation>
    <scope>NUCLEOTIDE SEQUENCE</scope>
    <source>
        <strain evidence="4">Zod_Metabat.24</strain>
    </source>
</reference>
<evidence type="ECO:0000259" key="3">
    <source>
        <dbReference type="PROSITE" id="PS51371"/>
    </source>
</evidence>
<organism evidence="4 5">
    <name type="scientific">Candidatus Zymogenus saltonus</name>
    <dbReference type="NCBI Taxonomy" id="2844893"/>
    <lineage>
        <taxon>Bacteria</taxon>
        <taxon>Deltaproteobacteria</taxon>
        <taxon>Candidatus Zymogenia</taxon>
        <taxon>Candidatus Zymogeniales</taxon>
        <taxon>Candidatus Zymogenaceae</taxon>
        <taxon>Candidatus Zymogenus</taxon>
    </lineage>
</organism>
<gene>
    <name evidence="4" type="ORF">JW984_01145</name>
</gene>
<proteinExistence type="predicted"/>
<feature type="domain" description="CBS" evidence="3">
    <location>
        <begin position="13"/>
        <end position="69"/>
    </location>
</feature>
<dbReference type="SMART" id="SM00116">
    <property type="entry name" value="CBS"/>
    <property type="match status" value="2"/>
</dbReference>
<dbReference type="Gene3D" id="3.10.580.10">
    <property type="entry name" value="CBS-domain"/>
    <property type="match status" value="1"/>
</dbReference>
<dbReference type="PANTHER" id="PTHR43080">
    <property type="entry name" value="CBS DOMAIN-CONTAINING PROTEIN CBSX3, MITOCHONDRIAL"/>
    <property type="match status" value="1"/>
</dbReference>
<evidence type="ECO:0000313" key="5">
    <source>
        <dbReference type="Proteomes" id="UP000809273"/>
    </source>
</evidence>
<dbReference type="InterPro" id="IPR046342">
    <property type="entry name" value="CBS_dom_sf"/>
</dbReference>
<dbReference type="Pfam" id="PF00571">
    <property type="entry name" value="CBS"/>
    <property type="match status" value="2"/>
</dbReference>
<dbReference type="PROSITE" id="PS51371">
    <property type="entry name" value="CBS"/>
    <property type="match status" value="2"/>
</dbReference>
<dbReference type="InterPro" id="IPR000644">
    <property type="entry name" value="CBS_dom"/>
</dbReference>
<dbReference type="EMBL" id="JAFGIX010000006">
    <property type="protein sequence ID" value="MBN1571779.1"/>
    <property type="molecule type" value="Genomic_DNA"/>
</dbReference>
<dbReference type="InterPro" id="IPR051257">
    <property type="entry name" value="Diverse_CBS-Domain"/>
</dbReference>
<comment type="caution">
    <text evidence="4">The sequence shown here is derived from an EMBL/GenBank/DDBJ whole genome shotgun (WGS) entry which is preliminary data.</text>
</comment>
<dbReference type="Proteomes" id="UP000809273">
    <property type="component" value="Unassembled WGS sequence"/>
</dbReference>
<sequence>MKNFILLYVKDAMTKDVVSIEPNTGLREVKSLFERHDYNSLPVIEEGKLVGIVTKLDFIKHFIITPKSMIPNYDALLDDAVETVMNETPLTVSPETPLTRVLELMVETKLRSFPVVDSDMEVLGIVSREDVVKRLG</sequence>
<dbReference type="SUPFAM" id="SSF54631">
    <property type="entry name" value="CBS-domain pair"/>
    <property type="match status" value="1"/>
</dbReference>
<dbReference type="PANTHER" id="PTHR43080:SF2">
    <property type="entry name" value="CBS DOMAIN-CONTAINING PROTEIN"/>
    <property type="match status" value="1"/>
</dbReference>
<name>A0A9D8KAT3_9DELT</name>
<protein>
    <submittedName>
        <fullName evidence="4">CBS domain-containing protein</fullName>
    </submittedName>
</protein>
<reference evidence="4" key="2">
    <citation type="submission" date="2021-01" db="EMBL/GenBank/DDBJ databases">
        <authorList>
            <person name="Hahn C.R."/>
            <person name="Youssef N.H."/>
            <person name="Elshahed M."/>
        </authorList>
    </citation>
    <scope>NUCLEOTIDE SEQUENCE</scope>
    <source>
        <strain evidence="4">Zod_Metabat.24</strain>
    </source>
</reference>
<dbReference type="AlphaFoldDB" id="A0A9D8KAT3"/>
<evidence type="ECO:0000313" key="4">
    <source>
        <dbReference type="EMBL" id="MBN1571779.1"/>
    </source>
</evidence>
<evidence type="ECO:0000256" key="2">
    <source>
        <dbReference type="PROSITE-ProRule" id="PRU00703"/>
    </source>
</evidence>
<keyword evidence="1 2" id="KW-0129">CBS domain</keyword>
<evidence type="ECO:0000256" key="1">
    <source>
        <dbReference type="ARBA" id="ARBA00023122"/>
    </source>
</evidence>
<feature type="domain" description="CBS" evidence="3">
    <location>
        <begin position="85"/>
        <end position="136"/>
    </location>
</feature>
<accession>A0A9D8KAT3</accession>